<comment type="caution">
    <text evidence="2">The sequence shown here is derived from an EMBL/GenBank/DDBJ whole genome shotgun (WGS) entry which is preliminary data.</text>
</comment>
<evidence type="ECO:0000313" key="2">
    <source>
        <dbReference type="EMBL" id="MBB6549110.1"/>
    </source>
</evidence>
<dbReference type="RefSeq" id="WP_185103492.1">
    <property type="nucleotide sequence ID" value="NZ_JACHMI010000001.1"/>
</dbReference>
<evidence type="ECO:0000313" key="3">
    <source>
        <dbReference type="Proteomes" id="UP000565579"/>
    </source>
</evidence>
<evidence type="ECO:0000256" key="1">
    <source>
        <dbReference type="SAM" id="MobiDB-lite"/>
    </source>
</evidence>
<protein>
    <submittedName>
        <fullName evidence="2">Uncharacterized protein</fullName>
    </submittedName>
</protein>
<dbReference type="EMBL" id="JACHMI010000001">
    <property type="protein sequence ID" value="MBB6549110.1"/>
    <property type="molecule type" value="Genomic_DNA"/>
</dbReference>
<accession>A0A7X0NT43</accession>
<gene>
    <name evidence="2" type="ORF">HD593_003905</name>
</gene>
<organism evidence="2 3">
    <name type="scientific">Nonomuraea rubra</name>
    <dbReference type="NCBI Taxonomy" id="46180"/>
    <lineage>
        <taxon>Bacteria</taxon>
        <taxon>Bacillati</taxon>
        <taxon>Actinomycetota</taxon>
        <taxon>Actinomycetes</taxon>
        <taxon>Streptosporangiales</taxon>
        <taxon>Streptosporangiaceae</taxon>
        <taxon>Nonomuraea</taxon>
    </lineage>
</organism>
<dbReference type="AlphaFoldDB" id="A0A7X0NT43"/>
<feature type="compositionally biased region" description="Basic and acidic residues" evidence="1">
    <location>
        <begin position="7"/>
        <end position="17"/>
    </location>
</feature>
<reference evidence="2 3" key="1">
    <citation type="submission" date="2020-08" db="EMBL/GenBank/DDBJ databases">
        <title>Sequencing the genomes of 1000 actinobacteria strains.</title>
        <authorList>
            <person name="Klenk H.-P."/>
        </authorList>
    </citation>
    <scope>NUCLEOTIDE SEQUENCE [LARGE SCALE GENOMIC DNA]</scope>
    <source>
        <strain evidence="2 3">DSM 43768</strain>
    </source>
</reference>
<dbReference type="Proteomes" id="UP000565579">
    <property type="component" value="Unassembled WGS sequence"/>
</dbReference>
<name>A0A7X0NT43_9ACTN</name>
<proteinExistence type="predicted"/>
<keyword evidence="3" id="KW-1185">Reference proteome</keyword>
<feature type="region of interest" description="Disordered" evidence="1">
    <location>
        <begin position="1"/>
        <end position="24"/>
    </location>
</feature>
<sequence length="142" mass="15124">MSALEHPSPDHHGRRDAGPGAGDGFLRLAKAAAERAARAAERARRAGIRLQRLRAGLPPARRGSLGPVPVPLRAALDHSVTYQVLIAVHERAARQFEACVARGFGDVAHHAERAAWHRAAAGRAREARAAWAASYRPAGPSC</sequence>